<comment type="similarity">
    <text evidence="1">Belongs to the KIN17 family.</text>
</comment>
<dbReference type="GO" id="GO:0003690">
    <property type="term" value="F:double-stranded DNA binding"/>
    <property type="evidence" value="ECO:0007669"/>
    <property type="project" value="TreeGrafter"/>
</dbReference>
<feature type="region of interest" description="Disordered" evidence="5">
    <location>
        <begin position="366"/>
        <end position="393"/>
    </location>
</feature>
<dbReference type="InterPro" id="IPR037321">
    <property type="entry name" value="KIN17-like"/>
</dbReference>
<evidence type="ECO:0000256" key="1">
    <source>
        <dbReference type="ARBA" id="ARBA00008517"/>
    </source>
</evidence>
<dbReference type="PROSITE" id="PS00028">
    <property type="entry name" value="ZINC_FINGER_C2H2_1"/>
    <property type="match status" value="1"/>
</dbReference>
<keyword evidence="4" id="KW-0862">Zinc</keyword>
<dbReference type="GO" id="GO:0005634">
    <property type="term" value="C:nucleus"/>
    <property type="evidence" value="ECO:0007669"/>
    <property type="project" value="TreeGrafter"/>
</dbReference>
<sequence length="393" mass="44628">MPKDWTPKKIAAAMKAKGLQRLRWYCQMCQKQCRDENGFKCHQTSESHLRQMRIFAENSSGMMQRFSEQFERVFMDVLSRQHGTKRVKANDVYREVIQDRHHVHMNSTHWATLTDFVLYLGKKGLIIVDDDPENGLHVQWIDRNPEKLAREEKWRQKQANLVGDAQMMERDFKRRQKALKRLRVSAEDADEGDTELKQDADAGPVRLQMGETARQRRKKKKKKKQQQQRGIASGALGDGALGAFFQDESKEESEEAEAQVEGSDDTSRDFMSTEGIRFAQDASAPRMERVAPPRDDPLQRQGAAPWLAKGLKVRILDRAVGDGVFLNTVGRVSAVEEDGFVALVKVKTQEGRSLKLRIDESNLEAVSSADAAVGTEPIGTSRERPRGHRGDEA</sequence>
<gene>
    <name evidence="7" type="ORF">PPYR1160_LOCUS13663</name>
</gene>
<feature type="compositionally biased region" description="Basic residues" evidence="5">
    <location>
        <begin position="215"/>
        <end position="226"/>
    </location>
</feature>
<feature type="region of interest" description="Disordered" evidence="5">
    <location>
        <begin position="183"/>
        <end position="303"/>
    </location>
</feature>
<reference evidence="7" key="1">
    <citation type="submission" date="2021-01" db="EMBL/GenBank/DDBJ databases">
        <authorList>
            <person name="Corre E."/>
            <person name="Pelletier E."/>
            <person name="Niang G."/>
            <person name="Scheremetjew M."/>
            <person name="Finn R."/>
            <person name="Kale V."/>
            <person name="Holt S."/>
            <person name="Cochrane G."/>
            <person name="Meng A."/>
            <person name="Brown T."/>
            <person name="Cohen L."/>
        </authorList>
    </citation>
    <scope>NUCLEOTIDE SEQUENCE</scope>
    <source>
        <strain evidence="7">CCMP2078</strain>
    </source>
</reference>
<evidence type="ECO:0000256" key="4">
    <source>
        <dbReference type="ARBA" id="ARBA00022833"/>
    </source>
</evidence>
<dbReference type="Gene3D" id="1.10.10.2030">
    <property type="entry name" value="DNA/RNA-binding protein Kin17, conserved domain"/>
    <property type="match status" value="1"/>
</dbReference>
<name>A0A7R9UET5_9STRA</name>
<organism evidence="7">
    <name type="scientific">Pinguiococcus pyrenoidosus</name>
    <dbReference type="NCBI Taxonomy" id="172671"/>
    <lineage>
        <taxon>Eukaryota</taxon>
        <taxon>Sar</taxon>
        <taxon>Stramenopiles</taxon>
        <taxon>Ochrophyta</taxon>
        <taxon>Pinguiophyceae</taxon>
        <taxon>Pinguiochrysidales</taxon>
        <taxon>Pinguiochrysidaceae</taxon>
        <taxon>Pinguiococcus</taxon>
    </lineage>
</organism>
<dbReference type="InterPro" id="IPR056767">
    <property type="entry name" value="C2H2-Znf_KIN17"/>
</dbReference>
<dbReference type="GO" id="GO:0006260">
    <property type="term" value="P:DNA replication"/>
    <property type="evidence" value="ECO:0007669"/>
    <property type="project" value="TreeGrafter"/>
</dbReference>
<evidence type="ECO:0000259" key="6">
    <source>
        <dbReference type="PROSITE" id="PS00028"/>
    </source>
</evidence>
<evidence type="ECO:0000256" key="3">
    <source>
        <dbReference type="ARBA" id="ARBA00022771"/>
    </source>
</evidence>
<dbReference type="InterPro" id="IPR036236">
    <property type="entry name" value="Znf_C2H2_sf"/>
</dbReference>
<dbReference type="AlphaFoldDB" id="A0A7R9UET5"/>
<dbReference type="GO" id="GO:0006974">
    <property type="term" value="P:DNA damage response"/>
    <property type="evidence" value="ECO:0007669"/>
    <property type="project" value="TreeGrafter"/>
</dbReference>
<dbReference type="GO" id="GO:0008270">
    <property type="term" value="F:zinc ion binding"/>
    <property type="evidence" value="ECO:0007669"/>
    <property type="project" value="UniProtKB-KW"/>
</dbReference>
<keyword evidence="2" id="KW-0479">Metal-binding</keyword>
<feature type="compositionally biased region" description="Acidic residues" evidence="5">
    <location>
        <begin position="249"/>
        <end position="264"/>
    </location>
</feature>
<accession>A0A7R9UET5</accession>
<evidence type="ECO:0000256" key="5">
    <source>
        <dbReference type="SAM" id="MobiDB-lite"/>
    </source>
</evidence>
<feature type="compositionally biased region" description="Basic and acidic residues" evidence="5">
    <location>
        <begin position="381"/>
        <end position="393"/>
    </location>
</feature>
<dbReference type="InterPro" id="IPR013087">
    <property type="entry name" value="Znf_C2H2_type"/>
</dbReference>
<evidence type="ECO:0000313" key="7">
    <source>
        <dbReference type="EMBL" id="CAD8264160.1"/>
    </source>
</evidence>
<dbReference type="Pfam" id="PF10357">
    <property type="entry name" value="WH_KIN17"/>
    <property type="match status" value="1"/>
</dbReference>
<dbReference type="FunFam" id="1.10.10.2030:FF:000001">
    <property type="entry name" value="DNA/RNA-binding protein KIN17, putative"/>
    <property type="match status" value="1"/>
</dbReference>
<dbReference type="EMBL" id="HBEA01017982">
    <property type="protein sequence ID" value="CAD8264160.1"/>
    <property type="molecule type" value="Transcribed_RNA"/>
</dbReference>
<dbReference type="SUPFAM" id="SSF57667">
    <property type="entry name" value="beta-beta-alpha zinc fingers"/>
    <property type="match status" value="1"/>
</dbReference>
<feature type="domain" description="C2H2-type" evidence="6">
    <location>
        <begin position="26"/>
        <end position="48"/>
    </location>
</feature>
<feature type="compositionally biased region" description="Basic and acidic residues" evidence="5">
    <location>
        <begin position="286"/>
        <end position="298"/>
    </location>
</feature>
<keyword evidence="3" id="KW-0863">Zinc-finger</keyword>
<proteinExistence type="inferred from homology"/>
<dbReference type="SMART" id="SM01253">
    <property type="entry name" value="Kin17_mid"/>
    <property type="match status" value="1"/>
</dbReference>
<evidence type="ECO:0000256" key="2">
    <source>
        <dbReference type="ARBA" id="ARBA00022723"/>
    </source>
</evidence>
<dbReference type="Pfam" id="PF25095">
    <property type="entry name" value="C2H2-zf_KIN17"/>
    <property type="match status" value="1"/>
</dbReference>
<dbReference type="InterPro" id="IPR038254">
    <property type="entry name" value="KIN17_WH-like_sf"/>
</dbReference>
<protein>
    <recommendedName>
        <fullName evidence="6">C2H2-type domain-containing protein</fullName>
    </recommendedName>
</protein>
<dbReference type="PANTHER" id="PTHR12805">
    <property type="entry name" value="KIN17 KIN, ANTIGENIC DETERMINANT OF RECA PROTEIN HOMOLOG"/>
    <property type="match status" value="1"/>
</dbReference>
<dbReference type="InterPro" id="IPR019447">
    <property type="entry name" value="DNA/RNA-bd_Kin17_WH-like_dom"/>
</dbReference>
<dbReference type="PANTHER" id="PTHR12805:SF0">
    <property type="entry name" value="DNA_RNA-BINDING PROTEIN KIN17"/>
    <property type="match status" value="1"/>
</dbReference>